<sequence length="339" mass="38101">MPPSQQNRRRRPVAEESDEEDTIQHDQTLEDDDEDGDERMGDGARDETSQLIKKLVRYALACEFSRTPIRRDGIKEKVLGSNGREFKKVFAGAQKQLKATFGMEMVELPTRDRNLMTTDQKRKAAKSQSQKEPTSNAYVLVSKLPEEYRTPAIITPSKVQSADGEASYIAIYTLIISLITLSGGELSDPRLRRHLARLNAADNMPSANPLDPNVSSEKTEIVLQRMIKQGYLVKVVESKSQGDEEGITWHVGPRGKVEVNNEAIASLVRTVYGGTNDMLETKLQTSLKIKDRKTVRPTNIEETNEEEENNGDPGPSRSDNRNNRRRSSRRAAADEMDED</sequence>
<name>A0AAN6XXZ2_9PEZI</name>
<dbReference type="PANTHER" id="PTHR11736">
    <property type="entry name" value="MELANOMA-ASSOCIATED ANTIGEN MAGE ANTIGEN"/>
    <property type="match status" value="1"/>
</dbReference>
<dbReference type="GO" id="GO:0006281">
    <property type="term" value="P:DNA repair"/>
    <property type="evidence" value="ECO:0007669"/>
    <property type="project" value="TreeGrafter"/>
</dbReference>
<dbReference type="SMART" id="SM01373">
    <property type="entry name" value="MAGE"/>
    <property type="match status" value="1"/>
</dbReference>
<reference evidence="3" key="1">
    <citation type="journal article" date="2023" name="Mol. Phylogenet. Evol.">
        <title>Genome-scale phylogeny and comparative genomics of the fungal order Sordariales.</title>
        <authorList>
            <person name="Hensen N."/>
            <person name="Bonometti L."/>
            <person name="Westerberg I."/>
            <person name="Brannstrom I.O."/>
            <person name="Guillou S."/>
            <person name="Cros-Aarteil S."/>
            <person name="Calhoun S."/>
            <person name="Haridas S."/>
            <person name="Kuo A."/>
            <person name="Mondo S."/>
            <person name="Pangilinan J."/>
            <person name="Riley R."/>
            <person name="LaButti K."/>
            <person name="Andreopoulos B."/>
            <person name="Lipzen A."/>
            <person name="Chen C."/>
            <person name="Yan M."/>
            <person name="Daum C."/>
            <person name="Ng V."/>
            <person name="Clum A."/>
            <person name="Steindorff A."/>
            <person name="Ohm R.A."/>
            <person name="Martin F."/>
            <person name="Silar P."/>
            <person name="Natvig D.O."/>
            <person name="Lalanne C."/>
            <person name="Gautier V."/>
            <person name="Ament-Velasquez S.L."/>
            <person name="Kruys A."/>
            <person name="Hutchinson M.I."/>
            <person name="Powell A.J."/>
            <person name="Barry K."/>
            <person name="Miller A.N."/>
            <person name="Grigoriev I.V."/>
            <person name="Debuchy R."/>
            <person name="Gladieux P."/>
            <person name="Hiltunen Thoren M."/>
            <person name="Johannesson H."/>
        </authorList>
    </citation>
    <scope>NUCLEOTIDE SEQUENCE</scope>
    <source>
        <strain evidence="3">PSN293</strain>
    </source>
</reference>
<dbReference type="Proteomes" id="UP001301769">
    <property type="component" value="Unassembled WGS sequence"/>
</dbReference>
<dbReference type="InterPro" id="IPR037445">
    <property type="entry name" value="MAGE"/>
</dbReference>
<dbReference type="EMBL" id="MU858232">
    <property type="protein sequence ID" value="KAK4208708.1"/>
    <property type="molecule type" value="Genomic_DNA"/>
</dbReference>
<dbReference type="InterPro" id="IPR002190">
    <property type="entry name" value="MHD_dom"/>
</dbReference>
<dbReference type="Gene3D" id="1.10.10.1210">
    <property type="entry name" value="MAGE homology domain, winged helix WH2 motif"/>
    <property type="match status" value="1"/>
</dbReference>
<reference evidence="3" key="2">
    <citation type="submission" date="2023-05" db="EMBL/GenBank/DDBJ databases">
        <authorList>
            <consortium name="Lawrence Berkeley National Laboratory"/>
            <person name="Steindorff A."/>
            <person name="Hensen N."/>
            <person name="Bonometti L."/>
            <person name="Westerberg I."/>
            <person name="Brannstrom I.O."/>
            <person name="Guillou S."/>
            <person name="Cros-Aarteil S."/>
            <person name="Calhoun S."/>
            <person name="Haridas S."/>
            <person name="Kuo A."/>
            <person name="Mondo S."/>
            <person name="Pangilinan J."/>
            <person name="Riley R."/>
            <person name="Labutti K."/>
            <person name="Andreopoulos B."/>
            <person name="Lipzen A."/>
            <person name="Chen C."/>
            <person name="Yanf M."/>
            <person name="Daum C."/>
            <person name="Ng V."/>
            <person name="Clum A."/>
            <person name="Ohm R."/>
            <person name="Martin F."/>
            <person name="Silar P."/>
            <person name="Natvig D."/>
            <person name="Lalanne C."/>
            <person name="Gautier V."/>
            <person name="Ament-Velasquez S.L."/>
            <person name="Kruys A."/>
            <person name="Hutchinson M.I."/>
            <person name="Powell A.J."/>
            <person name="Barry K."/>
            <person name="Miller A.N."/>
            <person name="Grigoriev I.V."/>
            <person name="Debuchy R."/>
            <person name="Gladieux P."/>
            <person name="Thoren M.H."/>
            <person name="Johannesson H."/>
        </authorList>
    </citation>
    <scope>NUCLEOTIDE SEQUENCE</scope>
    <source>
        <strain evidence="3">PSN293</strain>
    </source>
</reference>
<feature type="region of interest" description="Disordered" evidence="1">
    <location>
        <begin position="290"/>
        <end position="339"/>
    </location>
</feature>
<feature type="domain" description="MAGE" evidence="2">
    <location>
        <begin position="55"/>
        <end position="264"/>
    </location>
</feature>
<dbReference type="Gene3D" id="1.10.10.1200">
    <property type="entry name" value="MAGE homology domain, winged helix WH1 motif"/>
    <property type="match status" value="1"/>
</dbReference>
<dbReference type="Pfam" id="PF01454">
    <property type="entry name" value="MAGE"/>
    <property type="match status" value="1"/>
</dbReference>
<evidence type="ECO:0000313" key="3">
    <source>
        <dbReference type="EMBL" id="KAK4208708.1"/>
    </source>
</evidence>
<dbReference type="PANTHER" id="PTHR11736:SF14">
    <property type="entry name" value="NSE3 HOMOLOG, SMC5-SMC6 COMPLEX COMPONENT"/>
    <property type="match status" value="1"/>
</dbReference>
<dbReference type="InterPro" id="IPR041899">
    <property type="entry name" value="MAGE_WH2"/>
</dbReference>
<dbReference type="InterPro" id="IPR041898">
    <property type="entry name" value="MAGE_WH1"/>
</dbReference>
<comment type="caution">
    <text evidence="3">The sequence shown here is derived from an EMBL/GenBank/DDBJ whole genome shotgun (WGS) entry which is preliminary data.</text>
</comment>
<evidence type="ECO:0000259" key="2">
    <source>
        <dbReference type="SMART" id="SM01373"/>
    </source>
</evidence>
<dbReference type="AlphaFoldDB" id="A0AAN6XXZ2"/>
<evidence type="ECO:0000256" key="1">
    <source>
        <dbReference type="SAM" id="MobiDB-lite"/>
    </source>
</evidence>
<evidence type="ECO:0000313" key="4">
    <source>
        <dbReference type="Proteomes" id="UP001301769"/>
    </source>
</evidence>
<keyword evidence="4" id="KW-1185">Reference proteome</keyword>
<organism evidence="3 4">
    <name type="scientific">Rhypophila decipiens</name>
    <dbReference type="NCBI Taxonomy" id="261697"/>
    <lineage>
        <taxon>Eukaryota</taxon>
        <taxon>Fungi</taxon>
        <taxon>Dikarya</taxon>
        <taxon>Ascomycota</taxon>
        <taxon>Pezizomycotina</taxon>
        <taxon>Sordariomycetes</taxon>
        <taxon>Sordariomycetidae</taxon>
        <taxon>Sordariales</taxon>
        <taxon>Naviculisporaceae</taxon>
        <taxon>Rhypophila</taxon>
    </lineage>
</organism>
<accession>A0AAN6XXZ2</accession>
<feature type="region of interest" description="Disordered" evidence="1">
    <location>
        <begin position="1"/>
        <end position="46"/>
    </location>
</feature>
<dbReference type="GO" id="GO:0005634">
    <property type="term" value="C:nucleus"/>
    <property type="evidence" value="ECO:0007669"/>
    <property type="project" value="TreeGrafter"/>
</dbReference>
<gene>
    <name evidence="3" type="ORF">QBC37DRAFT_431494</name>
</gene>
<protein>
    <submittedName>
        <fullName evidence="3">MAGE family-domain-containing protein</fullName>
    </submittedName>
</protein>
<proteinExistence type="predicted"/>